<dbReference type="RefSeq" id="WP_259867000.1">
    <property type="nucleotide sequence ID" value="NZ_BAAAST010000175.1"/>
</dbReference>
<reference evidence="2" key="2">
    <citation type="submission" date="2022-09" db="EMBL/GenBank/DDBJ databases">
        <title>Biosynthetic gene clusters of Dactylosporangioum fulvum.</title>
        <authorList>
            <person name="Caradec T."/>
        </authorList>
    </citation>
    <scope>NUCLEOTIDE SEQUENCE</scope>
    <source>
        <strain evidence="2">NRRL B-16292</strain>
    </source>
</reference>
<protein>
    <submittedName>
        <fullName evidence="2">NAD(P)H-binding protein</fullName>
    </submittedName>
</protein>
<reference evidence="2" key="1">
    <citation type="submission" date="2021-04" db="EMBL/GenBank/DDBJ databases">
        <authorList>
            <person name="Hartkoorn R.C."/>
            <person name="Beaudoing E."/>
            <person name="Hot D."/>
        </authorList>
    </citation>
    <scope>NUCLEOTIDE SEQUENCE</scope>
    <source>
        <strain evidence="2">NRRL B-16292</strain>
    </source>
</reference>
<evidence type="ECO:0000259" key="1">
    <source>
        <dbReference type="Pfam" id="PF13460"/>
    </source>
</evidence>
<dbReference type="InterPro" id="IPR036291">
    <property type="entry name" value="NAD(P)-bd_dom_sf"/>
</dbReference>
<organism evidence="2 3">
    <name type="scientific">Dactylosporangium fulvum</name>
    <dbReference type="NCBI Taxonomy" id="53359"/>
    <lineage>
        <taxon>Bacteria</taxon>
        <taxon>Bacillati</taxon>
        <taxon>Actinomycetota</taxon>
        <taxon>Actinomycetes</taxon>
        <taxon>Micromonosporales</taxon>
        <taxon>Micromonosporaceae</taxon>
        <taxon>Dactylosporangium</taxon>
    </lineage>
</organism>
<dbReference type="SUPFAM" id="SSF51735">
    <property type="entry name" value="NAD(P)-binding Rossmann-fold domains"/>
    <property type="match status" value="1"/>
</dbReference>
<accession>A0ABY5WCU0</accession>
<gene>
    <name evidence="2" type="ORF">Dfulv_23945</name>
</gene>
<proteinExistence type="predicted"/>
<dbReference type="Pfam" id="PF13460">
    <property type="entry name" value="NAD_binding_10"/>
    <property type="match status" value="1"/>
</dbReference>
<dbReference type="EMBL" id="CP073720">
    <property type="protein sequence ID" value="UWP87126.1"/>
    <property type="molecule type" value="Genomic_DNA"/>
</dbReference>
<dbReference type="PANTHER" id="PTHR43162">
    <property type="match status" value="1"/>
</dbReference>
<name>A0ABY5WCU0_9ACTN</name>
<dbReference type="Proteomes" id="UP001059617">
    <property type="component" value="Chromosome"/>
</dbReference>
<dbReference type="InterPro" id="IPR051604">
    <property type="entry name" value="Ergot_Alk_Oxidoreductase"/>
</dbReference>
<sequence>MTVTDPVLVFGGGGQVGRAVVDELLAAGVRVRATGRDPGRLELPAAVETVRADLTVPESLPAALAGVRKVFLYAVPQGVDAFVAAARSAGVEHVVLLSSDTVLDRIPARKAIADMHRVVEQALDASGLATTYLRPDNFASNVLLWGWDRSIRAEGVVRFPYPESHSDAIHERDIAAVAAAALTTPGHEGARYLITGPESVTQRRQAELIAEATGRPVRVAELTPDQGRAELARIVPEWVIEATIGYWAATDGVPYEVTDVVERVTGRPARTFAEWAHDHAADFLP</sequence>
<evidence type="ECO:0000313" key="3">
    <source>
        <dbReference type="Proteomes" id="UP001059617"/>
    </source>
</evidence>
<keyword evidence="3" id="KW-1185">Reference proteome</keyword>
<feature type="domain" description="NAD(P)-binding" evidence="1">
    <location>
        <begin position="11"/>
        <end position="185"/>
    </location>
</feature>
<dbReference type="PANTHER" id="PTHR43162:SF1">
    <property type="entry name" value="PRESTALK A DIFFERENTIATION PROTEIN A"/>
    <property type="match status" value="1"/>
</dbReference>
<dbReference type="InterPro" id="IPR016040">
    <property type="entry name" value="NAD(P)-bd_dom"/>
</dbReference>
<dbReference type="Gene3D" id="3.40.50.720">
    <property type="entry name" value="NAD(P)-binding Rossmann-like Domain"/>
    <property type="match status" value="1"/>
</dbReference>
<evidence type="ECO:0000313" key="2">
    <source>
        <dbReference type="EMBL" id="UWP87126.1"/>
    </source>
</evidence>